<protein>
    <submittedName>
        <fullName evidence="3">Neuraminidase</fullName>
    </submittedName>
</protein>
<dbReference type="SUPFAM" id="SSF110296">
    <property type="entry name" value="Oligoxyloglucan reducing end-specific cellobiohydrolase"/>
    <property type="match status" value="1"/>
</dbReference>
<evidence type="ECO:0000256" key="2">
    <source>
        <dbReference type="SAM" id="SignalP"/>
    </source>
</evidence>
<dbReference type="AlphaFoldDB" id="A0A290QME2"/>
<keyword evidence="4" id="KW-1185">Reference proteome</keyword>
<evidence type="ECO:0000313" key="4">
    <source>
        <dbReference type="Proteomes" id="UP000217265"/>
    </source>
</evidence>
<dbReference type="InterPro" id="IPR015943">
    <property type="entry name" value="WD40/YVTN_repeat-like_dom_sf"/>
</dbReference>
<keyword evidence="2" id="KW-0732">Signal</keyword>
<dbReference type="Pfam" id="PF15892">
    <property type="entry name" value="BNR_4"/>
    <property type="match status" value="1"/>
</dbReference>
<accession>A0A290QME2</accession>
<evidence type="ECO:0000313" key="3">
    <source>
        <dbReference type="EMBL" id="ATC65312.1"/>
    </source>
</evidence>
<organism evidence="3 4">
    <name type="scientific">Nibricoccus aquaticus</name>
    <dbReference type="NCBI Taxonomy" id="2576891"/>
    <lineage>
        <taxon>Bacteria</taxon>
        <taxon>Pseudomonadati</taxon>
        <taxon>Verrucomicrobiota</taxon>
        <taxon>Opitutia</taxon>
        <taxon>Opitutales</taxon>
        <taxon>Opitutaceae</taxon>
        <taxon>Nibricoccus</taxon>
    </lineage>
</organism>
<feature type="signal peptide" evidence="2">
    <location>
        <begin position="1"/>
        <end position="31"/>
    </location>
</feature>
<proteinExistence type="predicted"/>
<dbReference type="Proteomes" id="UP000217265">
    <property type="component" value="Chromosome"/>
</dbReference>
<feature type="region of interest" description="Disordered" evidence="1">
    <location>
        <begin position="429"/>
        <end position="452"/>
    </location>
</feature>
<dbReference type="KEGG" id="vbh:CMV30_15920"/>
<dbReference type="Gene3D" id="2.130.10.10">
    <property type="entry name" value="YVTN repeat-like/Quinoprotein amine dehydrogenase"/>
    <property type="match status" value="1"/>
</dbReference>
<reference evidence="3 4" key="1">
    <citation type="submission" date="2017-09" db="EMBL/GenBank/DDBJ databases">
        <title>Complete genome sequence of Verrucomicrobial strain HZ-65, isolated from freshwater.</title>
        <authorList>
            <person name="Choi A."/>
        </authorList>
    </citation>
    <scope>NUCLEOTIDE SEQUENCE [LARGE SCALE GENOMIC DNA]</scope>
    <source>
        <strain evidence="3 4">HZ-65</strain>
    </source>
</reference>
<gene>
    <name evidence="3" type="ORF">CMV30_15920</name>
</gene>
<evidence type="ECO:0000256" key="1">
    <source>
        <dbReference type="SAM" id="MobiDB-lite"/>
    </source>
</evidence>
<feature type="chain" id="PRO_5012877559" evidence="2">
    <location>
        <begin position="32"/>
        <end position="452"/>
    </location>
</feature>
<dbReference type="EMBL" id="CP023344">
    <property type="protein sequence ID" value="ATC65312.1"/>
    <property type="molecule type" value="Genomic_DNA"/>
</dbReference>
<name>A0A290QME2_9BACT</name>
<dbReference type="OrthoDB" id="223410at2"/>
<sequence length="452" mass="49367">MRTVHRFHTGLLLAGLSLLPLIALAPGSAIAAGTLQRSPIAGNAFAGSSVNVVANIRQSIASHNGQQFTAFYDVDGFMVLARRALNSDTQPSAWETHRTSHRGNVADAHNSISLAIDGAGFLHVSWDHHGNPLNYARSVAPGSLELATKSPMTGQREARVTYPQFFPLPSGDLLFLYRDGRSGQGSLVLNRYDTATQTWRTVQPDLISGEGQRSPYWAMTVDARGTLHLAWNWRESPDVASNHDLAYARSTDGGLSWTKSDSTSYALPITAASAEYAALIPQNSNLMNPPFITTDSASNPAIVSYWSPKPDAAPQFQIIHHDGKTWQQIPGPARTDKFSLAGTGTKRPPISRALLLFSSSAKTSSLHLVYRDDSRSGRIIIATRESIPDSVWRETELTPDSVGAWEPSFDPVAWEKFQQFHILVQRAEQRDGNDHTAAPTPPEKISVLTWTP</sequence>
<dbReference type="RefSeq" id="WP_096056943.1">
    <property type="nucleotide sequence ID" value="NZ_CP023344.1"/>
</dbReference>